<feature type="binding site" evidence="2">
    <location>
        <position position="85"/>
    </location>
    <ligand>
        <name>Fe cation</name>
        <dbReference type="ChEBI" id="CHEBI:24875"/>
    </ligand>
</feature>
<dbReference type="CDD" id="cd02247">
    <property type="entry name" value="cupin_pirin_C"/>
    <property type="match status" value="1"/>
</dbReference>
<sequence length="345" mass="38105">MLKKIICCGLLLLIKEIKGIEMDCRQRIVSTIVRAHRQLEGGGFEVRRPFPSNNVLGEQFDPFLLLDHLGPIEAKPGEAVGAPWHPHRGFQTISYLLEGELVHKDSAGNTGTLRPGDFQLMTAGAGVIHDESPSDYVKQHGGRSEGFQIWVNLRKVDKMIEPYYQDFAADSIPIYQGERFIAKIAAGTGFDLTGPVETKTPIQFIDVHAEPDAIIEHSLPMAFSLGIYVYRGSIIFPNQPSNRNSKANEGDFAVLENVADDSSTGTSLARIIVPEHAGPTKFLILAGIPLRESIARAGPFVMNTQAELRQAFLDYQSGNFAKIPATFKSKTRHTDKFDPTKHKLV</sequence>
<dbReference type="PANTHER" id="PTHR13903:SF31">
    <property type="entry name" value="CUPIN-DOMAIN CONTAINING PROTEIN"/>
    <property type="match status" value="1"/>
</dbReference>
<comment type="cofactor">
    <cofactor evidence="2">
        <name>Fe cation</name>
        <dbReference type="ChEBI" id="CHEBI:24875"/>
    </cofactor>
    <text evidence="2">Binds 1 Fe cation per subunit.</text>
</comment>
<keyword evidence="4" id="KW-0732">Signal</keyword>
<name>A0A7S3JZ77_9STRA</name>
<feature type="signal peptide" evidence="4">
    <location>
        <begin position="1"/>
        <end position="19"/>
    </location>
</feature>
<dbReference type="PIRSF" id="PIRSF006232">
    <property type="entry name" value="Pirin"/>
    <property type="match status" value="1"/>
</dbReference>
<evidence type="ECO:0000259" key="5">
    <source>
        <dbReference type="Pfam" id="PF02678"/>
    </source>
</evidence>
<dbReference type="SUPFAM" id="SSF51182">
    <property type="entry name" value="RmlC-like cupins"/>
    <property type="match status" value="1"/>
</dbReference>
<evidence type="ECO:0000256" key="4">
    <source>
        <dbReference type="SAM" id="SignalP"/>
    </source>
</evidence>
<dbReference type="PANTHER" id="PTHR13903">
    <property type="entry name" value="PIRIN-RELATED"/>
    <property type="match status" value="1"/>
</dbReference>
<gene>
    <name evidence="7" type="ORF">ALAG00032_LOCUS10668</name>
</gene>
<dbReference type="Pfam" id="PF02678">
    <property type="entry name" value="Pirin"/>
    <property type="match status" value="1"/>
</dbReference>
<feature type="binding site" evidence="2">
    <location>
        <position position="131"/>
    </location>
    <ligand>
        <name>Fe cation</name>
        <dbReference type="ChEBI" id="CHEBI:24875"/>
    </ligand>
</feature>
<dbReference type="InterPro" id="IPR011051">
    <property type="entry name" value="RmlC_Cupin_sf"/>
</dbReference>
<evidence type="ECO:0000256" key="2">
    <source>
        <dbReference type="PIRSR" id="PIRSR006232-1"/>
    </source>
</evidence>
<dbReference type="InterPro" id="IPR014710">
    <property type="entry name" value="RmlC-like_jellyroll"/>
</dbReference>
<feature type="binding site" evidence="2">
    <location>
        <position position="87"/>
    </location>
    <ligand>
        <name>Fe cation</name>
        <dbReference type="ChEBI" id="CHEBI:24875"/>
    </ligand>
</feature>
<feature type="domain" description="Pirin C-terminal" evidence="6">
    <location>
        <begin position="205"/>
        <end position="320"/>
    </location>
</feature>
<evidence type="ECO:0008006" key="8">
    <source>
        <dbReference type="Google" id="ProtNLM"/>
    </source>
</evidence>
<reference evidence="7" key="1">
    <citation type="submission" date="2021-01" db="EMBL/GenBank/DDBJ databases">
        <authorList>
            <person name="Corre E."/>
            <person name="Pelletier E."/>
            <person name="Niang G."/>
            <person name="Scheremetjew M."/>
            <person name="Finn R."/>
            <person name="Kale V."/>
            <person name="Holt S."/>
            <person name="Cochrane G."/>
            <person name="Meng A."/>
            <person name="Brown T."/>
            <person name="Cohen L."/>
        </authorList>
    </citation>
    <scope>NUCLEOTIDE SEQUENCE</scope>
    <source>
        <strain evidence="7">CCMP1510</strain>
    </source>
</reference>
<evidence type="ECO:0000256" key="3">
    <source>
        <dbReference type="RuleBase" id="RU003457"/>
    </source>
</evidence>
<dbReference type="Pfam" id="PF05726">
    <property type="entry name" value="Pirin_C"/>
    <property type="match status" value="1"/>
</dbReference>
<proteinExistence type="inferred from homology"/>
<accession>A0A7S3JZ77</accession>
<dbReference type="EMBL" id="HBIJ01015994">
    <property type="protein sequence ID" value="CAE0369904.1"/>
    <property type="molecule type" value="Transcribed_RNA"/>
</dbReference>
<protein>
    <recommendedName>
        <fullName evidence="8">Pirin</fullName>
    </recommendedName>
</protein>
<dbReference type="GO" id="GO:0046872">
    <property type="term" value="F:metal ion binding"/>
    <property type="evidence" value="ECO:0007669"/>
    <property type="project" value="UniProtKB-KW"/>
</dbReference>
<dbReference type="InterPro" id="IPR008778">
    <property type="entry name" value="Pirin_C_dom"/>
</dbReference>
<organism evidence="7">
    <name type="scientific">Aureoumbra lagunensis</name>
    <dbReference type="NCBI Taxonomy" id="44058"/>
    <lineage>
        <taxon>Eukaryota</taxon>
        <taxon>Sar</taxon>
        <taxon>Stramenopiles</taxon>
        <taxon>Ochrophyta</taxon>
        <taxon>Pelagophyceae</taxon>
        <taxon>Pelagomonadales</taxon>
        <taxon>Aureoumbra</taxon>
    </lineage>
</organism>
<keyword evidence="2" id="KW-0479">Metal-binding</keyword>
<dbReference type="Gene3D" id="2.60.120.10">
    <property type="entry name" value="Jelly Rolls"/>
    <property type="match status" value="2"/>
</dbReference>
<evidence type="ECO:0000256" key="1">
    <source>
        <dbReference type="ARBA" id="ARBA00008416"/>
    </source>
</evidence>
<feature type="binding site" evidence="2">
    <location>
        <position position="129"/>
    </location>
    <ligand>
        <name>Fe cation</name>
        <dbReference type="ChEBI" id="CHEBI:24875"/>
    </ligand>
</feature>
<feature type="domain" description="Pirin N-terminal" evidence="5">
    <location>
        <begin position="44"/>
        <end position="151"/>
    </location>
</feature>
<evidence type="ECO:0000313" key="7">
    <source>
        <dbReference type="EMBL" id="CAE0369904.1"/>
    </source>
</evidence>
<dbReference type="InterPro" id="IPR012093">
    <property type="entry name" value="Pirin"/>
</dbReference>
<dbReference type="CDD" id="cd02909">
    <property type="entry name" value="cupin_pirin_N"/>
    <property type="match status" value="1"/>
</dbReference>
<keyword evidence="2" id="KW-0408">Iron</keyword>
<feature type="chain" id="PRO_5030623641" description="Pirin" evidence="4">
    <location>
        <begin position="20"/>
        <end position="345"/>
    </location>
</feature>
<evidence type="ECO:0000259" key="6">
    <source>
        <dbReference type="Pfam" id="PF05726"/>
    </source>
</evidence>
<dbReference type="AlphaFoldDB" id="A0A7S3JZ77"/>
<dbReference type="InterPro" id="IPR003829">
    <property type="entry name" value="Pirin_N_dom"/>
</dbReference>
<comment type="similarity">
    <text evidence="1 3">Belongs to the pirin family.</text>
</comment>